<dbReference type="Gene3D" id="1.25.40.20">
    <property type="entry name" value="Ankyrin repeat-containing domain"/>
    <property type="match status" value="1"/>
</dbReference>
<sequence>MEGSRPRYAGTAMLRAAEFGHVPVVELLLDDSNAAEMSERLVCAASAGQLEVVKRSCGKTILKGVELLVKASSLEANAESLVVAAQRKHTNIFGILLENSDRKTVVRALPNIAIDGISGESNLILERSDVRDVVFAEAAINGFAELIRKLQSEMESSNIIRALTCAATRGQTDVGEK</sequence>
<proteinExistence type="predicted"/>
<dbReference type="EMBL" id="BSXW01000992">
    <property type="protein sequence ID" value="GMF32501.1"/>
    <property type="molecule type" value="Genomic_DNA"/>
</dbReference>
<evidence type="ECO:0000313" key="2">
    <source>
        <dbReference type="Proteomes" id="UP001165083"/>
    </source>
</evidence>
<gene>
    <name evidence="1" type="ORF">Plil01_001389000</name>
</gene>
<dbReference type="SUPFAM" id="SSF48403">
    <property type="entry name" value="Ankyrin repeat"/>
    <property type="match status" value="1"/>
</dbReference>
<protein>
    <submittedName>
        <fullName evidence="1">Unnamed protein product</fullName>
    </submittedName>
</protein>
<evidence type="ECO:0000313" key="1">
    <source>
        <dbReference type="EMBL" id="GMF32501.1"/>
    </source>
</evidence>
<dbReference type="Proteomes" id="UP001165083">
    <property type="component" value="Unassembled WGS sequence"/>
</dbReference>
<dbReference type="AlphaFoldDB" id="A0A9W7CMZ3"/>
<comment type="caution">
    <text evidence="1">The sequence shown here is derived from an EMBL/GenBank/DDBJ whole genome shotgun (WGS) entry which is preliminary data.</text>
</comment>
<organism evidence="1 2">
    <name type="scientific">Phytophthora lilii</name>
    <dbReference type="NCBI Taxonomy" id="2077276"/>
    <lineage>
        <taxon>Eukaryota</taxon>
        <taxon>Sar</taxon>
        <taxon>Stramenopiles</taxon>
        <taxon>Oomycota</taxon>
        <taxon>Peronosporomycetes</taxon>
        <taxon>Peronosporales</taxon>
        <taxon>Peronosporaceae</taxon>
        <taxon>Phytophthora</taxon>
    </lineage>
</organism>
<accession>A0A9W7CMZ3</accession>
<dbReference type="InterPro" id="IPR036770">
    <property type="entry name" value="Ankyrin_rpt-contain_sf"/>
</dbReference>
<reference evidence="1" key="1">
    <citation type="submission" date="2023-04" db="EMBL/GenBank/DDBJ databases">
        <title>Phytophthora lilii NBRC 32176.</title>
        <authorList>
            <person name="Ichikawa N."/>
            <person name="Sato H."/>
            <person name="Tonouchi N."/>
        </authorList>
    </citation>
    <scope>NUCLEOTIDE SEQUENCE</scope>
    <source>
        <strain evidence="1">NBRC 32176</strain>
    </source>
</reference>
<name>A0A9W7CMZ3_9STRA</name>
<dbReference type="OrthoDB" id="2373987at2759"/>
<keyword evidence="2" id="KW-1185">Reference proteome</keyword>